<dbReference type="InterPro" id="IPR015168">
    <property type="entry name" value="SsuA/THI5"/>
</dbReference>
<dbReference type="Pfam" id="PF09084">
    <property type="entry name" value="NMT1"/>
    <property type="match status" value="1"/>
</dbReference>
<sequence>MTGSLKRMKRNIFLIGFGLLVSSYCLAAEKITLRIGVQATGTVVWELSAMQADPAFKNSDFQLDIHPVATAEAGKIALQSGAVDMIVSDWIWVSKLRHTGADFTFYPYSTASGGLVVPEKSAIQSIKDLPRKRLGIAGGELDKNWLFLQALAAKENIKLNDSVEKVFGAPPLVNEQLKQGRVDAVLTYWHFAVGLESEGYRQIIDGKAILQGLGIQEQMPMIGYVFKESWANDHKQAVSAFFKASKQARDGLCASDTVWQTVIPLLNADKVTTQTKLRQRYCEGTVIQWGEPEQQAAGRIYSLLRTLSSNQLTGDTENLSLGTFWSLK</sequence>
<keyword evidence="3" id="KW-1185">Reference proteome</keyword>
<dbReference type="AlphaFoldDB" id="A0A1R4HE63"/>
<dbReference type="PANTHER" id="PTHR30024">
    <property type="entry name" value="ALIPHATIC SULFONATES-BINDING PROTEIN-RELATED"/>
    <property type="match status" value="1"/>
</dbReference>
<organism evidence="2 3">
    <name type="scientific">Crenothrix polyspora</name>
    <dbReference type="NCBI Taxonomy" id="360316"/>
    <lineage>
        <taxon>Bacteria</taxon>
        <taxon>Pseudomonadati</taxon>
        <taxon>Pseudomonadota</taxon>
        <taxon>Gammaproteobacteria</taxon>
        <taxon>Methylococcales</taxon>
        <taxon>Crenotrichaceae</taxon>
        <taxon>Crenothrix</taxon>
    </lineage>
</organism>
<evidence type="ECO:0000313" key="2">
    <source>
        <dbReference type="EMBL" id="SJM94497.1"/>
    </source>
</evidence>
<gene>
    <name evidence="2" type="ORF">CRENPOLYSF2_400027</name>
</gene>
<dbReference type="SUPFAM" id="SSF53850">
    <property type="entry name" value="Periplasmic binding protein-like II"/>
    <property type="match status" value="1"/>
</dbReference>
<protein>
    <submittedName>
        <fullName evidence="2">ABC transporter substrate-binding protein</fullName>
    </submittedName>
</protein>
<evidence type="ECO:0000313" key="3">
    <source>
        <dbReference type="Proteomes" id="UP000195442"/>
    </source>
</evidence>
<dbReference type="Proteomes" id="UP000195442">
    <property type="component" value="Unassembled WGS sequence"/>
</dbReference>
<accession>A0A1R4HE63</accession>
<proteinExistence type="predicted"/>
<dbReference type="EMBL" id="FUKJ01000335">
    <property type="protein sequence ID" value="SJM94497.1"/>
    <property type="molecule type" value="Genomic_DNA"/>
</dbReference>
<reference evidence="3" key="1">
    <citation type="submission" date="2017-02" db="EMBL/GenBank/DDBJ databases">
        <authorList>
            <person name="Daims H."/>
        </authorList>
    </citation>
    <scope>NUCLEOTIDE SEQUENCE [LARGE SCALE GENOMIC DNA]</scope>
</reference>
<dbReference type="Gene3D" id="3.40.190.10">
    <property type="entry name" value="Periplasmic binding protein-like II"/>
    <property type="match status" value="2"/>
</dbReference>
<evidence type="ECO:0000259" key="1">
    <source>
        <dbReference type="Pfam" id="PF09084"/>
    </source>
</evidence>
<name>A0A1R4HE63_9GAMM</name>
<dbReference type="PANTHER" id="PTHR30024:SF48">
    <property type="entry name" value="ABC TRANSPORTER SUBSTRATE-BINDING PROTEIN"/>
    <property type="match status" value="1"/>
</dbReference>
<feature type="domain" description="SsuA/THI5-like" evidence="1">
    <location>
        <begin position="56"/>
        <end position="249"/>
    </location>
</feature>